<dbReference type="PANTHER" id="PTHR43283:SF17">
    <property type="entry name" value="(LOVD), PUTATIVE (AFU_ORTHOLOGUE AFUA_5G00920)-RELATED"/>
    <property type="match status" value="1"/>
</dbReference>
<dbReference type="SUPFAM" id="SSF56601">
    <property type="entry name" value="beta-lactamase/transpeptidase-like"/>
    <property type="match status" value="1"/>
</dbReference>
<name>A0A6G1GNL3_9PEZI</name>
<dbReference type="GO" id="GO:0016787">
    <property type="term" value="F:hydrolase activity"/>
    <property type="evidence" value="ECO:0007669"/>
    <property type="project" value="UniProtKB-KW"/>
</dbReference>
<keyword evidence="5" id="KW-1185">Reference proteome</keyword>
<dbReference type="PANTHER" id="PTHR43283">
    <property type="entry name" value="BETA-LACTAMASE-RELATED"/>
    <property type="match status" value="1"/>
</dbReference>
<dbReference type="EMBL" id="ML977185">
    <property type="protein sequence ID" value="KAF1982328.1"/>
    <property type="molecule type" value="Genomic_DNA"/>
</dbReference>
<evidence type="ECO:0000256" key="1">
    <source>
        <dbReference type="ARBA" id="ARBA00009009"/>
    </source>
</evidence>
<dbReference type="InterPro" id="IPR012338">
    <property type="entry name" value="Beta-lactam/transpept-like"/>
</dbReference>
<gene>
    <name evidence="4" type="ORF">K402DRAFT_196799</name>
</gene>
<accession>A0A6G1GNL3</accession>
<keyword evidence="2" id="KW-0378">Hydrolase</keyword>
<dbReference type="OrthoDB" id="428260at2759"/>
<sequence>MASFEEQLAAATARGANVVPGVVLSAIDSTGARIYDKASGYHSVAPDAPEISRDGTFWIASCTKLLSSISALQCIERGLIGASEPVGKILPELAAPQIASLDEAGELVLTPAKNAVTLSTLLTHSSGNAYQWLNPAIDAWRKKEGSNVDELRLDNAKLYSTPLNFEPGEGWAYGGGCDWGAILAARLHDQTVEQYMEANIWKPLGMTSTTFHTDRRPDIKERLVGMSARQEDGTLKEAEMPFPSVIPDAGESGGGGITCSVDDYMKVLADLISPTPKILKVETIEKFVFARHLTDAARNKLSESSFGKFMGVADDAADYSLAGMYIDGEGGLVPKGTVCWGGFPNLKWMANREKGFAAMYASQVIPPGDEKSAELAAAFYKEAVRLAAAK</sequence>
<reference evidence="4" key="1">
    <citation type="journal article" date="2020" name="Stud. Mycol.">
        <title>101 Dothideomycetes genomes: a test case for predicting lifestyles and emergence of pathogens.</title>
        <authorList>
            <person name="Haridas S."/>
            <person name="Albert R."/>
            <person name="Binder M."/>
            <person name="Bloem J."/>
            <person name="Labutti K."/>
            <person name="Salamov A."/>
            <person name="Andreopoulos B."/>
            <person name="Baker S."/>
            <person name="Barry K."/>
            <person name="Bills G."/>
            <person name="Bluhm B."/>
            <person name="Cannon C."/>
            <person name="Castanera R."/>
            <person name="Culley D."/>
            <person name="Daum C."/>
            <person name="Ezra D."/>
            <person name="Gonzalez J."/>
            <person name="Henrissat B."/>
            <person name="Kuo A."/>
            <person name="Liang C."/>
            <person name="Lipzen A."/>
            <person name="Lutzoni F."/>
            <person name="Magnuson J."/>
            <person name="Mondo S."/>
            <person name="Nolan M."/>
            <person name="Ohm R."/>
            <person name="Pangilinan J."/>
            <person name="Park H.-J."/>
            <person name="Ramirez L."/>
            <person name="Alfaro M."/>
            <person name="Sun H."/>
            <person name="Tritt A."/>
            <person name="Yoshinaga Y."/>
            <person name="Zwiers L.-H."/>
            <person name="Turgeon B."/>
            <person name="Goodwin S."/>
            <person name="Spatafora J."/>
            <person name="Crous P."/>
            <person name="Grigoriev I."/>
        </authorList>
    </citation>
    <scope>NUCLEOTIDE SEQUENCE</scope>
    <source>
        <strain evidence="4">CBS 113979</strain>
    </source>
</reference>
<organism evidence="4 5">
    <name type="scientific">Aulographum hederae CBS 113979</name>
    <dbReference type="NCBI Taxonomy" id="1176131"/>
    <lineage>
        <taxon>Eukaryota</taxon>
        <taxon>Fungi</taxon>
        <taxon>Dikarya</taxon>
        <taxon>Ascomycota</taxon>
        <taxon>Pezizomycotina</taxon>
        <taxon>Dothideomycetes</taxon>
        <taxon>Pleosporomycetidae</taxon>
        <taxon>Aulographales</taxon>
        <taxon>Aulographaceae</taxon>
    </lineage>
</organism>
<dbReference type="Gene3D" id="3.40.710.10">
    <property type="entry name" value="DD-peptidase/beta-lactamase superfamily"/>
    <property type="match status" value="1"/>
</dbReference>
<dbReference type="InterPro" id="IPR001466">
    <property type="entry name" value="Beta-lactam-related"/>
</dbReference>
<evidence type="ECO:0000313" key="4">
    <source>
        <dbReference type="EMBL" id="KAF1982328.1"/>
    </source>
</evidence>
<comment type="similarity">
    <text evidence="1">Belongs to the class-A beta-lactamase family.</text>
</comment>
<dbReference type="InterPro" id="IPR050789">
    <property type="entry name" value="Diverse_Enzym_Activities"/>
</dbReference>
<dbReference type="Proteomes" id="UP000800041">
    <property type="component" value="Unassembled WGS sequence"/>
</dbReference>
<dbReference type="Pfam" id="PF00144">
    <property type="entry name" value="Beta-lactamase"/>
    <property type="match status" value="1"/>
</dbReference>
<evidence type="ECO:0000256" key="2">
    <source>
        <dbReference type="ARBA" id="ARBA00022801"/>
    </source>
</evidence>
<proteinExistence type="inferred from homology"/>
<evidence type="ECO:0000259" key="3">
    <source>
        <dbReference type="Pfam" id="PF00144"/>
    </source>
</evidence>
<feature type="domain" description="Beta-lactamase-related" evidence="3">
    <location>
        <begin position="17"/>
        <end position="373"/>
    </location>
</feature>
<evidence type="ECO:0000313" key="5">
    <source>
        <dbReference type="Proteomes" id="UP000800041"/>
    </source>
</evidence>
<protein>
    <submittedName>
        <fullName evidence="4">Beta-lactamase/transpeptidase-like protein</fullName>
    </submittedName>
</protein>
<dbReference type="AlphaFoldDB" id="A0A6G1GNL3"/>